<evidence type="ECO:0000313" key="4">
    <source>
        <dbReference type="Proteomes" id="UP000596660"/>
    </source>
</evidence>
<dbReference type="GO" id="GO:0008356">
    <property type="term" value="P:asymmetric cell division"/>
    <property type="evidence" value="ECO:0007669"/>
    <property type="project" value="InterPro"/>
</dbReference>
<dbReference type="Proteomes" id="UP000596660">
    <property type="component" value="Unplaced"/>
</dbReference>
<evidence type="ECO:0000256" key="1">
    <source>
        <dbReference type="SAM" id="Coils"/>
    </source>
</evidence>
<dbReference type="KEGG" id="cqi:110700703"/>
<feature type="region of interest" description="Disordered" evidence="2">
    <location>
        <begin position="435"/>
        <end position="464"/>
    </location>
</feature>
<dbReference type="GeneID" id="110700703"/>
<reference evidence="3" key="1">
    <citation type="journal article" date="2017" name="Nature">
        <title>The genome of Chenopodium quinoa.</title>
        <authorList>
            <person name="Jarvis D.E."/>
            <person name="Ho Y.S."/>
            <person name="Lightfoot D.J."/>
            <person name="Schmoeckel S.M."/>
            <person name="Li B."/>
            <person name="Borm T.J.A."/>
            <person name="Ohyanagi H."/>
            <person name="Mineta K."/>
            <person name="Michell C.T."/>
            <person name="Saber N."/>
            <person name="Kharbatia N.M."/>
            <person name="Rupper R.R."/>
            <person name="Sharp A.R."/>
            <person name="Dally N."/>
            <person name="Boughton B.A."/>
            <person name="Woo Y.H."/>
            <person name="Gao G."/>
            <person name="Schijlen E.G.W.M."/>
            <person name="Guo X."/>
            <person name="Momin A.A."/>
            <person name="Negrao S."/>
            <person name="Al-Babili S."/>
            <person name="Gehring C."/>
            <person name="Roessner U."/>
            <person name="Jung C."/>
            <person name="Murphy K."/>
            <person name="Arold S.T."/>
            <person name="Gojobori T."/>
            <person name="van der Linden C.G."/>
            <person name="van Loo E.N."/>
            <person name="Jellen E.N."/>
            <person name="Maughan P.J."/>
            <person name="Tester M."/>
        </authorList>
    </citation>
    <scope>NUCLEOTIDE SEQUENCE [LARGE SCALE GENOMIC DNA]</scope>
    <source>
        <strain evidence="3">cv. PI 614886</strain>
    </source>
</reference>
<organism evidence="3 4">
    <name type="scientific">Chenopodium quinoa</name>
    <name type="common">Quinoa</name>
    <dbReference type="NCBI Taxonomy" id="63459"/>
    <lineage>
        <taxon>Eukaryota</taxon>
        <taxon>Viridiplantae</taxon>
        <taxon>Streptophyta</taxon>
        <taxon>Embryophyta</taxon>
        <taxon>Tracheophyta</taxon>
        <taxon>Spermatophyta</taxon>
        <taxon>Magnoliopsida</taxon>
        <taxon>eudicotyledons</taxon>
        <taxon>Gunneridae</taxon>
        <taxon>Pentapetalae</taxon>
        <taxon>Caryophyllales</taxon>
        <taxon>Chenopodiaceae</taxon>
        <taxon>Chenopodioideae</taxon>
        <taxon>Atripliceae</taxon>
        <taxon>Chenopodium</taxon>
    </lineage>
</organism>
<dbReference type="InterPro" id="IPR040348">
    <property type="entry name" value="POLAR-like"/>
</dbReference>
<feature type="compositionally biased region" description="Low complexity" evidence="2">
    <location>
        <begin position="511"/>
        <end position="521"/>
    </location>
</feature>
<dbReference type="RefSeq" id="XP_021733984.1">
    <property type="nucleotide sequence ID" value="XM_021878292.1"/>
</dbReference>
<evidence type="ECO:0000313" key="3">
    <source>
        <dbReference type="EnsemblPlants" id="AUR62008531-RA:cds"/>
    </source>
</evidence>
<sequence>MQMDLWVVAAATGAGYLAKYWKNVLGDKEGSSGSPSGSSLPDNPESPSLIQPLGGKTLPSRKPSWTERGGQCFSDPGKGGHSDGMFTETLGRDDRFANDVACTEAMGHEKQIDKFEEYSDGYRLDADIPDKPEYNIWEMGVSPSSRRSSKCLRSRRLQRHPLQYINPRTSLDSCLMAQMQRERSEMEEYLLTPLSSPCAPVLRPFLVSDGKRVISRASDDFRNELHKDVRPKAGDNVVGVPHLPQIIKTGLEKKFSVGKNQVGKSSKSNKSFELDTRDGSSSRQALFCFGISIGVMCTMIADKMEVQKLKDSLKQTENLVEDLQEELEMKDSLTVKELANDDDSQDILESLCGHDKMSLYSNLDDTSVPIRYADEESVSLEKIDSMSKIEAELEAELERLELSMKGSTLQGKSSDSIEELDQDMASELVHGELNADIFRGRSSSEPTPDRGSTPQSMKEGVSPRELSLRLHELIQSRLQERILELEAELANSQKKIQHLESEKNSWREVSPSESSSIPDSPVAQPLVMNLSGEALDAYNEAFGELNKLNGSQTGDSWIDGNKQQDNQLTMNQGMGDKVNGIQNGGNKVPSNEGSPNDYVNREDSDDDLLLIKQIVEKARQGSPAILRAQRAMVWLKNDEN</sequence>
<feature type="compositionally biased region" description="Polar residues" evidence="2">
    <location>
        <begin position="441"/>
        <end position="456"/>
    </location>
</feature>
<evidence type="ECO:0000256" key="2">
    <source>
        <dbReference type="SAM" id="MobiDB-lite"/>
    </source>
</evidence>
<dbReference type="EnsemblPlants" id="AUR62008531-RA">
    <property type="protein sequence ID" value="AUR62008531-RA:cds"/>
    <property type="gene ID" value="AUR62008531"/>
</dbReference>
<accession>A0A803L9J2</accession>
<keyword evidence="4" id="KW-1185">Reference proteome</keyword>
<dbReference type="PANTHER" id="PTHR33476:SF7">
    <property type="entry name" value="EMB|CAB62613.1"/>
    <property type="match status" value="1"/>
</dbReference>
<dbReference type="PANTHER" id="PTHR33476">
    <property type="entry name" value="EMB|CAB62613.1"/>
    <property type="match status" value="1"/>
</dbReference>
<keyword evidence="1" id="KW-0175">Coiled coil</keyword>
<gene>
    <name evidence="3" type="primary">LOC110700703</name>
</gene>
<dbReference type="SMR" id="A0A803L9J2"/>
<feature type="coiled-coil region" evidence="1">
    <location>
        <begin position="383"/>
        <end position="410"/>
    </location>
</feature>
<feature type="region of interest" description="Disordered" evidence="2">
    <location>
        <begin position="28"/>
        <end position="89"/>
    </location>
</feature>
<dbReference type="OMA" id="YECGNAY"/>
<feature type="coiled-coil region" evidence="1">
    <location>
        <begin position="306"/>
        <end position="333"/>
    </location>
</feature>
<protein>
    <submittedName>
        <fullName evidence="3">Uncharacterized protein</fullName>
    </submittedName>
</protein>
<dbReference type="Gramene" id="AUR62008531-RA">
    <property type="protein sequence ID" value="AUR62008531-RA:cds"/>
    <property type="gene ID" value="AUR62008531"/>
</dbReference>
<dbReference type="AlphaFoldDB" id="A0A803L9J2"/>
<feature type="region of interest" description="Disordered" evidence="2">
    <location>
        <begin position="499"/>
        <end position="523"/>
    </location>
</feature>
<proteinExistence type="predicted"/>
<reference evidence="3" key="2">
    <citation type="submission" date="2021-03" db="UniProtKB">
        <authorList>
            <consortium name="EnsemblPlants"/>
        </authorList>
    </citation>
    <scope>IDENTIFICATION</scope>
</reference>
<name>A0A803L9J2_CHEQI</name>
<dbReference type="OrthoDB" id="1701885at2759"/>